<organism evidence="7 8">
    <name type="scientific">Candidatus Kapaibacterium thiocyanatum</name>
    <dbReference type="NCBI Taxonomy" id="1895771"/>
    <lineage>
        <taxon>Bacteria</taxon>
        <taxon>Pseudomonadati</taxon>
        <taxon>Candidatus Kapaibacteriota</taxon>
        <taxon>Candidatus Kapaibacteriia</taxon>
        <taxon>Candidatus Kapaibacteriales</taxon>
        <taxon>Candidatus Kapaibacteriaceae</taxon>
        <taxon>Candidatus Kapaibacterium</taxon>
    </lineage>
</organism>
<dbReference type="CDD" id="cd00831">
    <property type="entry name" value="CHS_like"/>
    <property type="match status" value="1"/>
</dbReference>
<feature type="domain" description="Chalcone/stilbene synthase N-terminal" evidence="5">
    <location>
        <begin position="6"/>
        <end position="202"/>
    </location>
</feature>
<dbReference type="Gene3D" id="3.40.47.10">
    <property type="match status" value="2"/>
</dbReference>
<evidence type="ECO:0000256" key="1">
    <source>
        <dbReference type="ARBA" id="ARBA00005531"/>
    </source>
</evidence>
<evidence type="ECO:0000313" key="8">
    <source>
        <dbReference type="Proteomes" id="UP000184233"/>
    </source>
</evidence>
<feature type="domain" description="Chalcone/stilbene synthase C-terminal" evidence="6">
    <location>
        <begin position="210"/>
        <end position="349"/>
    </location>
</feature>
<dbReference type="Proteomes" id="UP000184233">
    <property type="component" value="Unassembled WGS sequence"/>
</dbReference>
<dbReference type="PANTHER" id="PTHR11877">
    <property type="entry name" value="HYDROXYMETHYLGLUTARYL-COA SYNTHASE"/>
    <property type="match status" value="1"/>
</dbReference>
<reference evidence="7 8" key="1">
    <citation type="submission" date="2016-09" db="EMBL/GenBank/DDBJ databases">
        <title>Genome-resolved meta-omics ties microbial dynamics to process performance in biotechnology for thiocyanate degradation.</title>
        <authorList>
            <person name="Kantor R.S."/>
            <person name="Huddy R.J."/>
            <person name="Iyer R."/>
            <person name="Thomas B.C."/>
            <person name="Brown C.T."/>
            <person name="Anantharaman K."/>
            <person name="Tringe S."/>
            <person name="Hettich R.L."/>
            <person name="Harrison S.T."/>
            <person name="Banfield J.F."/>
        </authorList>
    </citation>
    <scope>NUCLEOTIDE SEQUENCE [LARGE SCALE GENOMIC DNA]</scope>
    <source>
        <strain evidence="7">59-99</strain>
    </source>
</reference>
<dbReference type="EMBL" id="MKVH01000013">
    <property type="protein sequence ID" value="OJX59352.1"/>
    <property type="molecule type" value="Genomic_DNA"/>
</dbReference>
<accession>A0A1M3L299</accession>
<keyword evidence="3" id="KW-0012">Acyltransferase</keyword>
<dbReference type="STRING" id="1895771.BGO89_02745"/>
<dbReference type="Pfam" id="PF02797">
    <property type="entry name" value="Chal_sti_synt_C"/>
    <property type="match status" value="1"/>
</dbReference>
<evidence type="ECO:0000256" key="4">
    <source>
        <dbReference type="PIRSR" id="PIRSR000451-1"/>
    </source>
</evidence>
<dbReference type="PIRSF" id="PIRSF000451">
    <property type="entry name" value="PKS_III"/>
    <property type="match status" value="1"/>
</dbReference>
<dbReference type="InterPro" id="IPR011141">
    <property type="entry name" value="Polyketide_synthase_type-III"/>
</dbReference>
<dbReference type="InterPro" id="IPR016039">
    <property type="entry name" value="Thiolase-like"/>
</dbReference>
<dbReference type="InterPro" id="IPR012328">
    <property type="entry name" value="Chalcone/stilbene_synt_C"/>
</dbReference>
<dbReference type="PANTHER" id="PTHR11877:SF99">
    <property type="entry name" value="1,3,6,8-TETRAHYDROXYNAPHTHALENE SYNTHASE"/>
    <property type="match status" value="1"/>
</dbReference>
<gene>
    <name evidence="7" type="ORF">BGO89_02745</name>
</gene>
<proteinExistence type="inferred from homology"/>
<evidence type="ECO:0000256" key="3">
    <source>
        <dbReference type="ARBA" id="ARBA00023315"/>
    </source>
</evidence>
<comment type="similarity">
    <text evidence="1">Belongs to the thiolase-like superfamily. Chalcone/stilbene synthases family.</text>
</comment>
<keyword evidence="2" id="KW-0808">Transferase</keyword>
<protein>
    <recommendedName>
        <fullName evidence="9">Type III polyketide synthase</fullName>
    </recommendedName>
</protein>
<feature type="active site" description="Acyl-thioester intermediate" evidence="4">
    <location>
        <position position="141"/>
    </location>
</feature>
<evidence type="ECO:0000313" key="7">
    <source>
        <dbReference type="EMBL" id="OJX59352.1"/>
    </source>
</evidence>
<evidence type="ECO:0000259" key="5">
    <source>
        <dbReference type="Pfam" id="PF00195"/>
    </source>
</evidence>
<dbReference type="GO" id="GO:0016747">
    <property type="term" value="F:acyltransferase activity, transferring groups other than amino-acyl groups"/>
    <property type="evidence" value="ECO:0007669"/>
    <property type="project" value="InterPro"/>
</dbReference>
<evidence type="ECO:0000256" key="2">
    <source>
        <dbReference type="ARBA" id="ARBA00022679"/>
    </source>
</evidence>
<dbReference type="AlphaFoldDB" id="A0A1M3L299"/>
<name>A0A1M3L299_9BACT</name>
<comment type="caution">
    <text evidence="7">The sequence shown here is derived from an EMBL/GenBank/DDBJ whole genome shotgun (WGS) entry which is preliminary data.</text>
</comment>
<evidence type="ECO:0008006" key="9">
    <source>
        <dbReference type="Google" id="ProtNLM"/>
    </source>
</evidence>
<sequence length="353" mass="38006">MKKPRIAGIGTAVPPHRITQGEVRDVMRIVYGDESPVLDRMLSVFDHDHIGARYVIRSIPWYFEPRGLRETTEAFIESAVDLACTAARSALEQAGRSASDIASVIVVSTTGIATPSLDSYVIRRLGLSPHAHRTPIFGLGCAGGVAGLARAAEACRHHDGQPVLLIAVEICSVTFQRGDTSKSNIVGASLFADGAAAVVIDAQGHGPAIRSSFSTLYPDTEDIMGWDVIDTGFKVRFSRDIPDFITTHLPSTFSEALEYWGIGRDDVGTFLAHPGGAKVIDAYSVALTIEEDDEAMAAAKGVLHDFGNLSSASVLFVIERILRERVVWPRRYGVAMALGPGFSAEFVLLERPS</sequence>
<dbReference type="GO" id="GO:0030639">
    <property type="term" value="P:polyketide biosynthetic process"/>
    <property type="evidence" value="ECO:0007669"/>
    <property type="project" value="TreeGrafter"/>
</dbReference>
<evidence type="ECO:0000259" key="6">
    <source>
        <dbReference type="Pfam" id="PF02797"/>
    </source>
</evidence>
<dbReference type="Pfam" id="PF00195">
    <property type="entry name" value="Chal_sti_synt_N"/>
    <property type="match status" value="1"/>
</dbReference>
<dbReference type="SUPFAM" id="SSF53901">
    <property type="entry name" value="Thiolase-like"/>
    <property type="match status" value="2"/>
</dbReference>
<dbReference type="InterPro" id="IPR001099">
    <property type="entry name" value="Chalcone/stilbene_synt_N"/>
</dbReference>